<dbReference type="Gene3D" id="3.40.30.10">
    <property type="entry name" value="Glutaredoxin"/>
    <property type="match status" value="1"/>
</dbReference>
<gene>
    <name evidence="1" type="ORF">FFLO_01232</name>
</gene>
<dbReference type="Proteomes" id="UP000812966">
    <property type="component" value="Unassembled WGS sequence"/>
</dbReference>
<accession>A0A8K0JQA7</accession>
<dbReference type="AlphaFoldDB" id="A0A8K0JQA7"/>
<sequence>MALQPALAFTKIGHGPNTLELWLDILCPFSKKITLAINEQLVPALLDSSTPISKSLTLLIRPYPQPWHGAGTFTAEAVLAFGKSSTLAAVKDQDEQSRLWWAFFVKLMQEQERWFDNPVKNKTPENVRDELAGIAGEVFQAENAVKGPASKVVGEIRDLLAVKPSSPNAGTTVTDELKYFIKLGRQNAIHVTPSAVFNGLFESSVSSSWSDSEWNEFFKSKGVASF</sequence>
<evidence type="ECO:0000313" key="1">
    <source>
        <dbReference type="EMBL" id="KAG7566973.1"/>
    </source>
</evidence>
<comment type="caution">
    <text evidence="1">The sequence shown here is derived from an EMBL/GenBank/DDBJ whole genome shotgun (WGS) entry which is preliminary data.</text>
</comment>
<dbReference type="SUPFAM" id="SSF52833">
    <property type="entry name" value="Thioredoxin-like"/>
    <property type="match status" value="1"/>
</dbReference>
<evidence type="ECO:0008006" key="3">
    <source>
        <dbReference type="Google" id="ProtNLM"/>
    </source>
</evidence>
<organism evidence="1 2">
    <name type="scientific">Filobasidium floriforme</name>
    <dbReference type="NCBI Taxonomy" id="5210"/>
    <lineage>
        <taxon>Eukaryota</taxon>
        <taxon>Fungi</taxon>
        <taxon>Dikarya</taxon>
        <taxon>Basidiomycota</taxon>
        <taxon>Agaricomycotina</taxon>
        <taxon>Tremellomycetes</taxon>
        <taxon>Filobasidiales</taxon>
        <taxon>Filobasidiaceae</taxon>
        <taxon>Filobasidium</taxon>
    </lineage>
</organism>
<evidence type="ECO:0000313" key="2">
    <source>
        <dbReference type="Proteomes" id="UP000812966"/>
    </source>
</evidence>
<dbReference type="PANTHER" id="PTHR33875">
    <property type="entry name" value="OS09G0542200 PROTEIN"/>
    <property type="match status" value="1"/>
</dbReference>
<dbReference type="PANTHER" id="PTHR33875:SF2">
    <property type="entry name" value="ACR183CP"/>
    <property type="match status" value="1"/>
</dbReference>
<name>A0A8K0JQA7_9TREE</name>
<protein>
    <recommendedName>
        <fullName evidence="3">Thioredoxin-like fold domain-containing protein</fullName>
    </recommendedName>
</protein>
<keyword evidence="2" id="KW-1185">Reference proteome</keyword>
<dbReference type="EMBL" id="JABELV010000017">
    <property type="protein sequence ID" value="KAG7566973.1"/>
    <property type="molecule type" value="Genomic_DNA"/>
</dbReference>
<dbReference type="InterPro" id="IPR036249">
    <property type="entry name" value="Thioredoxin-like_sf"/>
</dbReference>
<proteinExistence type="predicted"/>
<reference evidence="1" key="1">
    <citation type="submission" date="2020-04" db="EMBL/GenBank/DDBJ databases">
        <title>Analysis of mating type loci in Filobasidium floriforme.</title>
        <authorList>
            <person name="Nowrousian M."/>
        </authorList>
    </citation>
    <scope>NUCLEOTIDE SEQUENCE</scope>
    <source>
        <strain evidence="1">CBS 6242</strain>
    </source>
</reference>